<gene>
    <name evidence="2" type="ORF">IWH25_00425</name>
</gene>
<dbReference type="AlphaFoldDB" id="A0A974Y3K2"/>
<organism evidence="2 3">
    <name type="scientific">Azospira restricta</name>
    <dbReference type="NCBI Taxonomy" id="404405"/>
    <lineage>
        <taxon>Bacteria</taxon>
        <taxon>Pseudomonadati</taxon>
        <taxon>Pseudomonadota</taxon>
        <taxon>Betaproteobacteria</taxon>
        <taxon>Rhodocyclales</taxon>
        <taxon>Rhodocyclaceae</taxon>
        <taxon>Azospira</taxon>
    </lineage>
</organism>
<evidence type="ECO:0000313" key="2">
    <source>
        <dbReference type="EMBL" id="QRJ63861.1"/>
    </source>
</evidence>
<evidence type="ECO:0000256" key="1">
    <source>
        <dbReference type="SAM" id="Phobius"/>
    </source>
</evidence>
<keyword evidence="1" id="KW-0812">Transmembrane</keyword>
<feature type="transmembrane region" description="Helical" evidence="1">
    <location>
        <begin position="20"/>
        <end position="42"/>
    </location>
</feature>
<name>A0A974Y3K2_9RHOO</name>
<keyword evidence="1" id="KW-1133">Transmembrane helix</keyword>
<reference evidence="2" key="1">
    <citation type="submission" date="2020-11" db="EMBL/GenBank/DDBJ databases">
        <title>Azospira restricta DSM 18626 genome sequence.</title>
        <authorList>
            <person name="Moe W.M."/>
        </authorList>
    </citation>
    <scope>NUCLEOTIDE SEQUENCE</scope>
    <source>
        <strain evidence="2">DSM 18626</strain>
    </source>
</reference>
<dbReference type="KEGG" id="ares:IWH25_00425"/>
<dbReference type="EMBL" id="CP064781">
    <property type="protein sequence ID" value="QRJ63861.1"/>
    <property type="molecule type" value="Genomic_DNA"/>
</dbReference>
<dbReference type="Proteomes" id="UP000663444">
    <property type="component" value="Chromosome"/>
</dbReference>
<proteinExistence type="predicted"/>
<protein>
    <submittedName>
        <fullName evidence="2">Uncharacterized protein</fullName>
    </submittedName>
</protein>
<keyword evidence="1" id="KW-0472">Membrane</keyword>
<sequence>MSVFGKKKPRIKPQLTLRIFLWALVDVVGMLLLSLGLIHFIYGPGRMFKSFPGTGGEAAVVLAAGAAIMIWAAGNILREMLKQPHLTGDDEAS</sequence>
<feature type="transmembrane region" description="Helical" evidence="1">
    <location>
        <begin position="58"/>
        <end position="77"/>
    </location>
</feature>
<evidence type="ECO:0000313" key="3">
    <source>
        <dbReference type="Proteomes" id="UP000663444"/>
    </source>
</evidence>
<accession>A0A974Y3K2</accession>
<dbReference type="RefSeq" id="WP_203387393.1">
    <property type="nucleotide sequence ID" value="NZ_CP064781.1"/>
</dbReference>
<keyword evidence="3" id="KW-1185">Reference proteome</keyword>